<reference evidence="2" key="1">
    <citation type="submission" date="2020-11" db="EMBL/GenBank/DDBJ databases">
        <authorList>
            <consortium name="DOE Joint Genome Institute"/>
            <person name="Ahrendt S."/>
            <person name="Riley R."/>
            <person name="Andreopoulos W."/>
            <person name="Labutti K."/>
            <person name="Pangilinan J."/>
            <person name="Ruiz-Duenas F.J."/>
            <person name="Barrasa J.M."/>
            <person name="Sanchez-Garcia M."/>
            <person name="Camarero S."/>
            <person name="Miyauchi S."/>
            <person name="Serrano A."/>
            <person name="Linde D."/>
            <person name="Babiker R."/>
            <person name="Drula E."/>
            <person name="Ayuso-Fernandez I."/>
            <person name="Pacheco R."/>
            <person name="Padilla G."/>
            <person name="Ferreira P."/>
            <person name="Barriuso J."/>
            <person name="Kellner H."/>
            <person name="Castanera R."/>
            <person name="Alfaro M."/>
            <person name="Ramirez L."/>
            <person name="Pisabarro A.G."/>
            <person name="Kuo A."/>
            <person name="Tritt A."/>
            <person name="Lipzen A."/>
            <person name="He G."/>
            <person name="Yan M."/>
            <person name="Ng V."/>
            <person name="Cullen D."/>
            <person name="Martin F."/>
            <person name="Rosso M.-N."/>
            <person name="Henrissat B."/>
            <person name="Hibbett D."/>
            <person name="Martinez A.T."/>
            <person name="Grigoriev I.V."/>
        </authorList>
    </citation>
    <scope>NUCLEOTIDE SEQUENCE</scope>
    <source>
        <strain evidence="2">MF-IS2</strain>
    </source>
</reference>
<dbReference type="AlphaFoldDB" id="A0A9P6BV88"/>
<proteinExistence type="predicted"/>
<evidence type="ECO:0000313" key="3">
    <source>
        <dbReference type="Proteomes" id="UP000807342"/>
    </source>
</evidence>
<comment type="caution">
    <text evidence="2">The sequence shown here is derived from an EMBL/GenBank/DDBJ whole genome shotgun (WGS) entry which is preliminary data.</text>
</comment>
<gene>
    <name evidence="2" type="ORF">P691DRAFT_791291</name>
</gene>
<dbReference type="Proteomes" id="UP000807342">
    <property type="component" value="Unassembled WGS sequence"/>
</dbReference>
<sequence length="251" mass="27784">MYRVNIAQISILEALMATSLQPLTLLHKTHKAIRWEVTSYDPSVDSLETEVESYDKWSIPLELLVADADEEENDKFDCSSAEEEDDDENEASDDDSFEEDDFCSQDGKGLCKYEYPGDYHGGVDMGIWEEGVHITSPAPASNALALATSPPSLQDIVNLQFQFMQHMEEINTAVQGLTSAGTTLLQSHTLLQQPVLPILPCLMSTHQPGDSNPSTYTNLTYDTATRLNSNTPRNLHHAWATGKTIPPSIHS</sequence>
<feature type="region of interest" description="Disordered" evidence="1">
    <location>
        <begin position="70"/>
        <end position="103"/>
    </location>
</feature>
<evidence type="ECO:0000313" key="2">
    <source>
        <dbReference type="EMBL" id="KAF9441471.1"/>
    </source>
</evidence>
<protein>
    <submittedName>
        <fullName evidence="2">Uncharacterized protein</fullName>
    </submittedName>
</protein>
<organism evidence="2 3">
    <name type="scientific">Macrolepiota fuliginosa MF-IS2</name>
    <dbReference type="NCBI Taxonomy" id="1400762"/>
    <lineage>
        <taxon>Eukaryota</taxon>
        <taxon>Fungi</taxon>
        <taxon>Dikarya</taxon>
        <taxon>Basidiomycota</taxon>
        <taxon>Agaricomycotina</taxon>
        <taxon>Agaricomycetes</taxon>
        <taxon>Agaricomycetidae</taxon>
        <taxon>Agaricales</taxon>
        <taxon>Agaricineae</taxon>
        <taxon>Agaricaceae</taxon>
        <taxon>Macrolepiota</taxon>
    </lineage>
</organism>
<keyword evidence="3" id="KW-1185">Reference proteome</keyword>
<name>A0A9P6BV88_9AGAR</name>
<dbReference type="EMBL" id="MU151897">
    <property type="protein sequence ID" value="KAF9441471.1"/>
    <property type="molecule type" value="Genomic_DNA"/>
</dbReference>
<accession>A0A9P6BV88</accession>
<evidence type="ECO:0000256" key="1">
    <source>
        <dbReference type="SAM" id="MobiDB-lite"/>
    </source>
</evidence>